<keyword evidence="2" id="KW-0479">Metal-binding</keyword>
<comment type="cofactor">
    <cofactor evidence="2">
        <name>a divalent metal cation</name>
        <dbReference type="ChEBI" id="CHEBI:60240"/>
    </cofactor>
</comment>
<reference evidence="4 5" key="1">
    <citation type="submission" date="2020-08" db="EMBL/GenBank/DDBJ databases">
        <title>Bridging the membrane lipid divide: bacteria of the FCB group superphylum have the potential to synthesize archaeal ether lipids.</title>
        <authorList>
            <person name="Villanueva L."/>
            <person name="Von Meijenfeldt F.A.B."/>
            <person name="Westbye A.B."/>
            <person name="Yadav S."/>
            <person name="Hopmans E.C."/>
            <person name="Dutilh B.E."/>
            <person name="Sinninghe Damste J.S."/>
        </authorList>
    </citation>
    <scope>NUCLEOTIDE SEQUENCE [LARGE SCALE GENOMIC DNA]</scope>
    <source>
        <strain evidence="4">NIOZ-UU100</strain>
    </source>
</reference>
<dbReference type="GO" id="GO:0046872">
    <property type="term" value="F:metal ion binding"/>
    <property type="evidence" value="ECO:0007669"/>
    <property type="project" value="UniProtKB-KW"/>
</dbReference>
<sequence>MKICIISDSHDQIDLFHSALADAKERGAELVLHCGDVVAPYTLKKANQFGLPIHVIHGNNKGDIAVMGKLSQNPDSLINYHGRDASLEINGRMIFMVHFPDYAEALALTGKWDLICCGHNHRCKIESIEHNSSNNNKTTLLVNPGSSSGMDRVQPTYIFGDLETMKFKIVDIPEPDLPPYRRP</sequence>
<dbReference type="EMBL" id="JACNFK010000021">
    <property type="protein sequence ID" value="MBC8519333.1"/>
    <property type="molecule type" value="Genomic_DNA"/>
</dbReference>
<dbReference type="EC" id="3.1.4.-" evidence="2"/>
<dbReference type="PANTHER" id="PTHR43165:SF1">
    <property type="entry name" value="PHOSPHODIESTERASE MJ0936"/>
    <property type="match status" value="1"/>
</dbReference>
<comment type="similarity">
    <text evidence="1 2">Belongs to the metallophosphoesterase superfamily. YfcE family.</text>
</comment>
<dbReference type="AlphaFoldDB" id="A0A8J6TS91"/>
<dbReference type="Gene3D" id="3.60.21.10">
    <property type="match status" value="1"/>
</dbReference>
<dbReference type="NCBIfam" id="TIGR00040">
    <property type="entry name" value="yfcE"/>
    <property type="match status" value="1"/>
</dbReference>
<organism evidence="4 5">
    <name type="scientific">Candidatus Thiopontia autotrophica</name>
    <dbReference type="NCBI Taxonomy" id="2841688"/>
    <lineage>
        <taxon>Bacteria</taxon>
        <taxon>Pseudomonadati</taxon>
        <taxon>Pseudomonadota</taxon>
        <taxon>Gammaproteobacteria</taxon>
        <taxon>Candidatus Thiopontia</taxon>
    </lineage>
</organism>
<evidence type="ECO:0000313" key="4">
    <source>
        <dbReference type="EMBL" id="MBC8519333.1"/>
    </source>
</evidence>
<dbReference type="InterPro" id="IPR000979">
    <property type="entry name" value="Phosphodiesterase_MJ0936/Vps29"/>
</dbReference>
<dbReference type="InterPro" id="IPR029052">
    <property type="entry name" value="Metallo-depent_PP-like"/>
</dbReference>
<dbReference type="InterPro" id="IPR024654">
    <property type="entry name" value="Calcineurin-like_PHP_lpxH"/>
</dbReference>
<accession>A0A8J6TS91</accession>
<dbReference type="GO" id="GO:0016787">
    <property type="term" value="F:hydrolase activity"/>
    <property type="evidence" value="ECO:0007669"/>
    <property type="project" value="UniProtKB-UniRule"/>
</dbReference>
<dbReference type="Pfam" id="PF12850">
    <property type="entry name" value="Metallophos_2"/>
    <property type="match status" value="1"/>
</dbReference>
<evidence type="ECO:0000256" key="1">
    <source>
        <dbReference type="ARBA" id="ARBA00008950"/>
    </source>
</evidence>
<protein>
    <recommendedName>
        <fullName evidence="2">Phosphoesterase</fullName>
        <ecNumber evidence="2">3.1.4.-</ecNumber>
    </recommendedName>
</protein>
<dbReference type="Proteomes" id="UP000654401">
    <property type="component" value="Unassembled WGS sequence"/>
</dbReference>
<name>A0A8J6TS91_9GAMM</name>
<gene>
    <name evidence="4" type="ORF">H8D24_02865</name>
</gene>
<proteinExistence type="inferred from homology"/>
<evidence type="ECO:0000256" key="2">
    <source>
        <dbReference type="RuleBase" id="RU362039"/>
    </source>
</evidence>
<comment type="caution">
    <text evidence="4">The sequence shown here is derived from an EMBL/GenBank/DDBJ whole genome shotgun (WGS) entry which is preliminary data.</text>
</comment>
<feature type="domain" description="Calcineurin-like phosphoesterase" evidence="3">
    <location>
        <begin position="1"/>
        <end position="164"/>
    </location>
</feature>
<evidence type="ECO:0000259" key="3">
    <source>
        <dbReference type="Pfam" id="PF12850"/>
    </source>
</evidence>
<dbReference type="SUPFAM" id="SSF56300">
    <property type="entry name" value="Metallo-dependent phosphatases"/>
    <property type="match status" value="1"/>
</dbReference>
<evidence type="ECO:0000313" key="5">
    <source>
        <dbReference type="Proteomes" id="UP000654401"/>
    </source>
</evidence>
<dbReference type="InterPro" id="IPR053193">
    <property type="entry name" value="MetalloPDE_YfcE-like"/>
</dbReference>
<dbReference type="PANTHER" id="PTHR43165">
    <property type="entry name" value="METALLOPHOSPHOESTERASE"/>
    <property type="match status" value="1"/>
</dbReference>